<dbReference type="GO" id="GO:0046912">
    <property type="term" value="F:acyltransferase activity, acyl groups converted into alkyl on transfer"/>
    <property type="evidence" value="ECO:0007669"/>
    <property type="project" value="InterPro"/>
</dbReference>
<dbReference type="KEGG" id="cmar:IMCC12053_266"/>
<dbReference type="CDD" id="cd07938">
    <property type="entry name" value="DRE_TIM_HMGL"/>
    <property type="match status" value="1"/>
</dbReference>
<dbReference type="PROSITE" id="PS00815">
    <property type="entry name" value="AIPM_HOMOCIT_SYNTH_1"/>
    <property type="match status" value="1"/>
</dbReference>
<dbReference type="Gene3D" id="3.20.20.70">
    <property type="entry name" value="Aldolase class I"/>
    <property type="match status" value="1"/>
</dbReference>
<dbReference type="InterPro" id="IPR000891">
    <property type="entry name" value="PYR_CT"/>
</dbReference>
<dbReference type="Proteomes" id="UP000064920">
    <property type="component" value="Chromosome"/>
</dbReference>
<organism evidence="6 7">
    <name type="scientific">Celeribacter marinus</name>
    <dbReference type="NCBI Taxonomy" id="1397108"/>
    <lineage>
        <taxon>Bacteria</taxon>
        <taxon>Pseudomonadati</taxon>
        <taxon>Pseudomonadota</taxon>
        <taxon>Alphaproteobacteria</taxon>
        <taxon>Rhodobacterales</taxon>
        <taxon>Roseobacteraceae</taxon>
        <taxon>Celeribacter</taxon>
    </lineage>
</organism>
<dbReference type="AlphaFoldDB" id="A0A0N9ZLV0"/>
<gene>
    <name evidence="6" type="ORF">IMCC12053_266</name>
</gene>
<dbReference type="PATRIC" id="fig|1397108.4.peg.277"/>
<dbReference type="GO" id="GO:0006552">
    <property type="term" value="P:L-leucine catabolic process"/>
    <property type="evidence" value="ECO:0007669"/>
    <property type="project" value="TreeGrafter"/>
</dbReference>
<keyword evidence="4 6" id="KW-0456">Lyase</keyword>
<keyword evidence="3" id="KW-0479">Metal-binding</keyword>
<comment type="similarity">
    <text evidence="5">Belongs to the alpha-IPM synthase/homocitrate synthase family.</text>
</comment>
<proteinExistence type="inferred from homology"/>
<name>A0A0N9ZLV0_9RHOB</name>
<dbReference type="EC" id="4.1.3.4" evidence="6"/>
<dbReference type="InterPro" id="IPR013785">
    <property type="entry name" value="Aldolase_TIM"/>
</dbReference>
<dbReference type="PROSITE" id="PS50991">
    <property type="entry name" value="PYR_CT"/>
    <property type="match status" value="1"/>
</dbReference>
<keyword evidence="2 5" id="KW-0808">Transferase</keyword>
<evidence type="ECO:0000313" key="6">
    <source>
        <dbReference type="EMBL" id="ALI54216.1"/>
    </source>
</evidence>
<dbReference type="GO" id="GO:0004419">
    <property type="term" value="F:hydroxymethylglutaryl-CoA lyase activity"/>
    <property type="evidence" value="ECO:0007669"/>
    <property type="project" value="UniProtKB-EC"/>
</dbReference>
<dbReference type="PANTHER" id="PTHR42738">
    <property type="entry name" value="HYDROXYMETHYLGLUTARYL-COA LYASE"/>
    <property type="match status" value="1"/>
</dbReference>
<accession>A0A0N9ZLV0</accession>
<evidence type="ECO:0000256" key="1">
    <source>
        <dbReference type="ARBA" id="ARBA00009405"/>
    </source>
</evidence>
<dbReference type="Pfam" id="PF00682">
    <property type="entry name" value="HMGL-like"/>
    <property type="match status" value="1"/>
</dbReference>
<comment type="similarity">
    <text evidence="1">Belongs to the HMG-CoA lyase family.</text>
</comment>
<dbReference type="InterPro" id="IPR002034">
    <property type="entry name" value="AIPM/Hcit_synth_CS"/>
</dbReference>
<reference evidence="7" key="1">
    <citation type="submission" date="2015-05" db="EMBL/GenBank/DDBJ databases">
        <authorList>
            <person name="Oh H.-M."/>
            <person name="Yang J.-A."/>
            <person name="Cho J.-C."/>
            <person name="Kang I."/>
        </authorList>
    </citation>
    <scope>NUCLEOTIDE SEQUENCE [LARGE SCALE GENOMIC DNA]</scope>
    <source>
        <strain evidence="7">IMCC 12053</strain>
    </source>
</reference>
<evidence type="ECO:0000256" key="5">
    <source>
        <dbReference type="RuleBase" id="RU003523"/>
    </source>
</evidence>
<evidence type="ECO:0000256" key="4">
    <source>
        <dbReference type="ARBA" id="ARBA00023239"/>
    </source>
</evidence>
<dbReference type="OrthoDB" id="9784013at2"/>
<dbReference type="GO" id="GO:0046951">
    <property type="term" value="P:ketone body biosynthetic process"/>
    <property type="evidence" value="ECO:0007669"/>
    <property type="project" value="TreeGrafter"/>
</dbReference>
<dbReference type="SUPFAM" id="SSF51569">
    <property type="entry name" value="Aldolase"/>
    <property type="match status" value="1"/>
</dbReference>
<dbReference type="PANTHER" id="PTHR42738:SF7">
    <property type="entry name" value="HYDROXYMETHYLGLUTARYL-COA LYASE"/>
    <property type="match status" value="1"/>
</dbReference>
<sequence length="315" mass="33404">MFDTSNDRIGGAILIEDEFLRDGLQNEKRVFSVEEKRAFLADIEAAGATRIQVGSFVHPDYVPQMANTDALCAAMPRREGVIYTALVLNQSGLDRALAVGLTHLSISASASETHSMKNTNRTVAEGRARISPVIEKALNSGVTVRAGIQSALGCGFEGKISPAVVMDMAREFSNMGVSEINIADTAGLANPRQVYEMCIALRAVVAPHVALSLHLHDTRGLGLANMLAGLQAGVRIFDAAMGGLGGCPFIPKATGNIATEDAAFLCGEMGYETGINWDALRAPVQRAEALLGRTLPARVSHVPAPPWVHMSEAAQ</sequence>
<dbReference type="RefSeq" id="WP_062214969.1">
    <property type="nucleotide sequence ID" value="NZ_CP012023.1"/>
</dbReference>
<dbReference type="GO" id="GO:0046872">
    <property type="term" value="F:metal ion binding"/>
    <property type="evidence" value="ECO:0007669"/>
    <property type="project" value="UniProtKB-KW"/>
</dbReference>
<dbReference type="InterPro" id="IPR043594">
    <property type="entry name" value="HMGL"/>
</dbReference>
<protein>
    <submittedName>
        <fullName evidence="6">Hydroxymethylglutaryl-CoA lyase</fullName>
        <ecNumber evidence="6">4.1.3.4</ecNumber>
    </submittedName>
</protein>
<dbReference type="EMBL" id="CP012023">
    <property type="protein sequence ID" value="ALI54216.1"/>
    <property type="molecule type" value="Genomic_DNA"/>
</dbReference>
<keyword evidence="7" id="KW-1185">Reference proteome</keyword>
<evidence type="ECO:0000313" key="7">
    <source>
        <dbReference type="Proteomes" id="UP000064920"/>
    </source>
</evidence>
<evidence type="ECO:0000256" key="2">
    <source>
        <dbReference type="ARBA" id="ARBA00022679"/>
    </source>
</evidence>
<evidence type="ECO:0000256" key="3">
    <source>
        <dbReference type="ARBA" id="ARBA00022723"/>
    </source>
</evidence>
<dbReference type="NCBIfam" id="NF004283">
    <property type="entry name" value="PRK05692.1"/>
    <property type="match status" value="1"/>
</dbReference>
<dbReference type="STRING" id="1397108.IMCC12053_266"/>